<reference evidence="1 2" key="1">
    <citation type="journal article" date="2019" name="Int. J. Syst. Evol. Microbiol.">
        <title>The Global Catalogue of Microorganisms (GCM) 10K type strain sequencing project: providing services to taxonomists for standard genome sequencing and annotation.</title>
        <authorList>
            <consortium name="The Broad Institute Genomics Platform"/>
            <consortium name="The Broad Institute Genome Sequencing Center for Infectious Disease"/>
            <person name="Wu L."/>
            <person name="Ma J."/>
        </authorList>
    </citation>
    <scope>NUCLEOTIDE SEQUENCE [LARGE SCALE GENOMIC DNA]</scope>
    <source>
        <strain evidence="1 2">JCM 12398</strain>
    </source>
</reference>
<evidence type="ECO:0000313" key="2">
    <source>
        <dbReference type="Proteomes" id="UP001501266"/>
    </source>
</evidence>
<protein>
    <submittedName>
        <fullName evidence="1">Uncharacterized protein</fullName>
    </submittedName>
</protein>
<name>A0ABN1YNN7_9MICO</name>
<dbReference type="EMBL" id="BAAAKK010000001">
    <property type="protein sequence ID" value="GAA1418426.1"/>
    <property type="molecule type" value="Genomic_DNA"/>
</dbReference>
<evidence type="ECO:0000313" key="1">
    <source>
        <dbReference type="EMBL" id="GAA1418426.1"/>
    </source>
</evidence>
<keyword evidence="2" id="KW-1185">Reference proteome</keyword>
<sequence length="511" mass="53181">MPLVELAHVRLDRAHLVLDLAERLARHATDLVPAALDRQQRLAGGCPVGELQDRCGLLEERALRLEVGRVLLVLDGRLLGLRLEEDVAGLLELRPQCVVDLPTGAARVLPVVEQRAVRGDAVDALRRERLGLVDERLLARADVLVRGVEIGEEPAASTLEGGSRVAEALPERVGLALRQAGAVLLQALPVGEQCVDALHRLLPLDVLEVGGGELLDRLDDARALGDRLVDLCLARGLLLRLELAELAAQGVETGQERAGVADRVGARDGRVEVRGRLGDVAGVRAAADALLEQADLTLEVGELALEVAERLRGFHVGELADDAPGVAVLDRDGTGRVDRAHAALDDGVAERGALGGGRLLCRGLCRCCQRLGRLLRRLLGGPRCRLVGGLLGRLDRGLVGRELGDGPLGGDAGRGVGRSGEGCLVGGGLGSLDAGCCRLGLGCGRLGRGVGGRCVDRGLGGGVAARLRGLVGAGVPDRGVLGGLLRGLGIDGLDGLGHDGVSRTRERAGRA</sequence>
<proteinExistence type="predicted"/>
<comment type="caution">
    <text evidence="1">The sequence shown here is derived from an EMBL/GenBank/DDBJ whole genome shotgun (WGS) entry which is preliminary data.</text>
</comment>
<dbReference type="Proteomes" id="UP001501266">
    <property type="component" value="Unassembled WGS sequence"/>
</dbReference>
<organism evidence="1 2">
    <name type="scientific">Agrococcus citreus</name>
    <dbReference type="NCBI Taxonomy" id="84643"/>
    <lineage>
        <taxon>Bacteria</taxon>
        <taxon>Bacillati</taxon>
        <taxon>Actinomycetota</taxon>
        <taxon>Actinomycetes</taxon>
        <taxon>Micrococcales</taxon>
        <taxon>Microbacteriaceae</taxon>
        <taxon>Agrococcus</taxon>
    </lineage>
</organism>
<gene>
    <name evidence="1" type="ORF">GCM10009640_04260</name>
</gene>
<accession>A0ABN1YNN7</accession>